<evidence type="ECO:0000313" key="11">
    <source>
        <dbReference type="Proteomes" id="UP001456524"/>
    </source>
</evidence>
<evidence type="ECO:0000256" key="8">
    <source>
        <dbReference type="SAM" id="MobiDB-lite"/>
    </source>
</evidence>
<feature type="repeat" description="ANK" evidence="6">
    <location>
        <begin position="1404"/>
        <end position="1436"/>
    </location>
</feature>
<keyword evidence="3 7" id="KW-0863">Zinc-finger</keyword>
<dbReference type="Pfam" id="PF00023">
    <property type="entry name" value="Ank"/>
    <property type="match status" value="2"/>
</dbReference>
<organism evidence="10 11">
    <name type="scientific">Phyllosticta citrichinensis</name>
    <dbReference type="NCBI Taxonomy" id="1130410"/>
    <lineage>
        <taxon>Eukaryota</taxon>
        <taxon>Fungi</taxon>
        <taxon>Dikarya</taxon>
        <taxon>Ascomycota</taxon>
        <taxon>Pezizomycotina</taxon>
        <taxon>Dothideomycetes</taxon>
        <taxon>Dothideomycetes incertae sedis</taxon>
        <taxon>Botryosphaeriales</taxon>
        <taxon>Phyllostictaceae</taxon>
        <taxon>Phyllosticta</taxon>
    </lineage>
</organism>
<dbReference type="PROSITE" id="PS50088">
    <property type="entry name" value="ANK_REPEAT"/>
    <property type="match status" value="11"/>
</dbReference>
<evidence type="ECO:0000256" key="4">
    <source>
        <dbReference type="ARBA" id="ARBA00022833"/>
    </source>
</evidence>
<feature type="repeat" description="ANK" evidence="6">
    <location>
        <begin position="1374"/>
        <end position="1406"/>
    </location>
</feature>
<sequence>MEDDRIRNDTRLAFGLDGVDGEMVPGELDFVTVHGLHGNRKDTWIAPDAPDRNMITEIAGDRARVMNYGYDVLESRSGVYFENGIAKEATNLLRQLTEARKGLSSDTFRTIIFIAHDIGGSIVKQALYQAGLSSKYNDVLSCTKVLIFFGCPQRSFCTKDMEDKITRLAFSGARFPLENTLSRIKSLTNDVLESNRMFVDCKILLRANVVAAFSRDENAESRVFDEFTATNGVGFETRVGVDEPHSRLPLAPTDSGIWPGLRRLISEVKENFSLETPAGPDSIDLAKKHAFQDFVVSLSPPLKPCARLGSSYDGLHWLTKHEKFAKWQENPESDILIVEGATAISGRISELIYRTVSEKDDTRAYKTFFRFDMNDDRCNNLRSFLASVVAGWIASNHGDDWAMTTEFSRFTDQRSFTDWDLLTILIKMRTFDVVEETVFVLDRVDQCPQLAPMFWTHMAKIFETRDHPWKFILFTDSLEALGDEWLMKWPCISLKDRKEGSLDIEPAVASKLKSILLQLPETEDEIGFSIEKAAEEFTAGSAYCGDVVRFVLRQLQRFGSRATSGVERNEGPLSTLAEPNDSFLDVPVDYNFGYPAALSGVNLSSETYGAIRPLQTMVGKLIEKAMGSVPEEQRTLVVDTITWILSAFRPLSMKELASALSVDQGLELGYRTQAQNFVAWELEEILPGVFEFDHEVRFATPELREFFQKADGAWYDTKKRDHGSITQTCLKYLCRPTCRDSLDRLCTVRHGTLSTSTVKPRDDLAAYAAEYWPRHFDLAPQTANLLACVNEFFQNSPAVRAWEQARWFISNPLTRTEQCYTSIQPLVGSMGLRGIPAPYSDDEDRRYTLIEATRNGQLETAQNLVETLQIDVKTAEAVLLAASSHGDETFQIDLVQRFLSLDAFKLPRRLILRASWLGQYELVKLLIKYGADPDTDAEDPLQYGPLFLAARHGHCEVARLIINFIASLISKPADDDLPLSLASRHGDPKMVKLLLDCGADKNAAAPKALRPVSSACFDGKHAAARVLLEAGADPNLPDPSGRWPPLIIAAGENYTLCVQLLLEYGADIEAETSGGTPLYQAVWNGRTRICRILLEHGANVNYCGSEGSILAAAAGRSNLELVKLLIEKGADLNARATDEDYTALHRAIADSASIEVIKCLIDSGADPNIRTPGGAPLYHAVFQKKADVVRLLIDGGARVDVSAGVHGWTPLHAANKHAEITRMLLDAGADVDAVVEVEGSGNSALMLAATFDKPEVVDTLLEFGADVNLRGHSTPESDKHDITALFAAVIYGHVNVARKLLEAGADVNFQHKWNAILHCAASSGEAMLRTVMEFRPNLALQDDFGNIALNRPLGLSCAKILVHGGSDVNHANNAGRTPLSIAVSADLLDMARFLLKKGANVEAPGVPLLHKACAFGSLDGVKMLLEANADINRIHPESGSPLYATCERPRYSKPGEPIWVEEDSSAMRILEYLLKECERKPDPNQAGGQFGIPLSAGCAYCSTATVDVLLDAGADLDIYDDFGRYPIHFAARSSKENFQRLCIAGADLSYLDKSERSVLHYAVQSGDVNLVRCVIEATDGLLHVADAHGWTPLLFAARGSHHIGLSSEAGWSAEVIKLLLDEGADLCVVSRGHEGDWSPLKLARYHGAPEEIQKLFTPGEEIKAAKSWDEDEHRSRKAARHSAYCDCCLFDIQGWRYHCLECDDFDLCYICVKLAGTMHPGHPFTEMGPEFEEESSKPSDHDTSDDETDDGGSDDSIEIPESEDAETGEKLEEEAEENDAELEEE</sequence>
<dbReference type="InterPro" id="IPR056884">
    <property type="entry name" value="NPHP3-like_N"/>
</dbReference>
<dbReference type="PANTHER" id="PTHR24198">
    <property type="entry name" value="ANKYRIN REPEAT AND PROTEIN KINASE DOMAIN-CONTAINING PROTEIN"/>
    <property type="match status" value="1"/>
</dbReference>
<dbReference type="Proteomes" id="UP001456524">
    <property type="component" value="Unassembled WGS sequence"/>
</dbReference>
<dbReference type="PROSITE" id="PS50135">
    <property type="entry name" value="ZF_ZZ_2"/>
    <property type="match status" value="1"/>
</dbReference>
<dbReference type="EMBL" id="JBBWUH010000009">
    <property type="protein sequence ID" value="KAK8157184.1"/>
    <property type="molecule type" value="Genomic_DNA"/>
</dbReference>
<dbReference type="Pfam" id="PF00569">
    <property type="entry name" value="ZZ"/>
    <property type="match status" value="1"/>
</dbReference>
<feature type="compositionally biased region" description="Acidic residues" evidence="8">
    <location>
        <begin position="1743"/>
        <end position="1785"/>
    </location>
</feature>
<evidence type="ECO:0000256" key="3">
    <source>
        <dbReference type="ARBA" id="ARBA00022771"/>
    </source>
</evidence>
<dbReference type="Gene3D" id="1.25.40.20">
    <property type="entry name" value="Ankyrin repeat-containing domain"/>
    <property type="match status" value="4"/>
</dbReference>
<keyword evidence="11" id="KW-1185">Reference proteome</keyword>
<feature type="repeat" description="ANK" evidence="6">
    <location>
        <begin position="1172"/>
        <end position="1204"/>
    </location>
</feature>
<feature type="repeat" description="ANK" evidence="6">
    <location>
        <begin position="1588"/>
        <end position="1631"/>
    </location>
</feature>
<dbReference type="Pfam" id="PF24883">
    <property type="entry name" value="NPHP3_N"/>
    <property type="match status" value="1"/>
</dbReference>
<feature type="repeat" description="ANK" evidence="6">
    <location>
        <begin position="1139"/>
        <end position="1172"/>
    </location>
</feature>
<accession>A0ABR1XJD3</accession>
<dbReference type="PROSITE" id="PS01357">
    <property type="entry name" value="ZF_ZZ_1"/>
    <property type="match status" value="1"/>
</dbReference>
<dbReference type="InterPro" id="IPR036770">
    <property type="entry name" value="Ankyrin_rpt-contain_sf"/>
</dbReference>
<dbReference type="InterPro" id="IPR002110">
    <property type="entry name" value="Ankyrin_rpt"/>
</dbReference>
<comment type="caution">
    <text evidence="10">The sequence shown here is derived from an EMBL/GenBank/DDBJ whole genome shotgun (WGS) entry which is preliminary data.</text>
</comment>
<protein>
    <submittedName>
        <fullName evidence="10">Ankyrin repeat-containing domain protein</fullName>
    </submittedName>
</protein>
<evidence type="ECO:0000259" key="9">
    <source>
        <dbReference type="PROSITE" id="PS50135"/>
    </source>
</evidence>
<name>A0ABR1XJD3_9PEZI</name>
<keyword evidence="1" id="KW-0479">Metal-binding</keyword>
<keyword evidence="2" id="KW-0677">Repeat</keyword>
<feature type="repeat" description="ANK" evidence="6">
    <location>
        <begin position="1073"/>
        <end position="1105"/>
    </location>
</feature>
<keyword evidence="4" id="KW-0862">Zinc</keyword>
<dbReference type="SUPFAM" id="SSF48403">
    <property type="entry name" value="Ankyrin repeat"/>
    <property type="match status" value="2"/>
</dbReference>
<feature type="repeat" description="ANK" evidence="6">
    <location>
        <begin position="1240"/>
        <end position="1272"/>
    </location>
</feature>
<feature type="repeat" description="ANK" evidence="6">
    <location>
        <begin position="1105"/>
        <end position="1137"/>
    </location>
</feature>
<feature type="domain" description="ZZ-type" evidence="9">
    <location>
        <begin position="1680"/>
        <end position="1732"/>
    </location>
</feature>
<dbReference type="InterPro" id="IPR000433">
    <property type="entry name" value="Znf_ZZ"/>
</dbReference>
<dbReference type="SMART" id="SM00291">
    <property type="entry name" value="ZnF_ZZ"/>
    <property type="match status" value="1"/>
</dbReference>
<dbReference type="SUPFAM" id="SSF57850">
    <property type="entry name" value="RING/U-box"/>
    <property type="match status" value="1"/>
</dbReference>
<gene>
    <name evidence="10" type="ORF">IWX90DRAFT_316819</name>
</gene>
<evidence type="ECO:0000256" key="6">
    <source>
        <dbReference type="PROSITE-ProRule" id="PRU00023"/>
    </source>
</evidence>
<proteinExistence type="predicted"/>
<feature type="repeat" description="ANK" evidence="6">
    <location>
        <begin position="1045"/>
        <end position="1073"/>
    </location>
</feature>
<evidence type="ECO:0000256" key="7">
    <source>
        <dbReference type="PROSITE-ProRule" id="PRU00228"/>
    </source>
</evidence>
<dbReference type="PRINTS" id="PR01415">
    <property type="entry name" value="ANKYRIN"/>
</dbReference>
<evidence type="ECO:0000256" key="5">
    <source>
        <dbReference type="ARBA" id="ARBA00023043"/>
    </source>
</evidence>
<feature type="repeat" description="ANK" evidence="6">
    <location>
        <begin position="1280"/>
        <end position="1312"/>
    </location>
</feature>
<feature type="repeat" description="ANK" evidence="6">
    <location>
        <begin position="974"/>
        <end position="1006"/>
    </location>
</feature>
<dbReference type="CDD" id="cd02249">
    <property type="entry name" value="ZZ"/>
    <property type="match status" value="1"/>
</dbReference>
<evidence type="ECO:0000313" key="10">
    <source>
        <dbReference type="EMBL" id="KAK8157184.1"/>
    </source>
</evidence>
<dbReference type="SMART" id="SM00248">
    <property type="entry name" value="ANK"/>
    <property type="match status" value="20"/>
</dbReference>
<dbReference type="PROSITE" id="PS50297">
    <property type="entry name" value="ANK_REP_REGION"/>
    <property type="match status" value="9"/>
</dbReference>
<keyword evidence="5 6" id="KW-0040">ANK repeat</keyword>
<dbReference type="PANTHER" id="PTHR24198:SF165">
    <property type="entry name" value="ANKYRIN REPEAT-CONTAINING PROTEIN-RELATED"/>
    <property type="match status" value="1"/>
</dbReference>
<dbReference type="Pfam" id="PF12796">
    <property type="entry name" value="Ank_2"/>
    <property type="match status" value="6"/>
</dbReference>
<evidence type="ECO:0000256" key="1">
    <source>
        <dbReference type="ARBA" id="ARBA00022723"/>
    </source>
</evidence>
<dbReference type="Gene3D" id="3.30.60.90">
    <property type="match status" value="1"/>
</dbReference>
<evidence type="ECO:0000256" key="2">
    <source>
        <dbReference type="ARBA" id="ARBA00022737"/>
    </source>
</evidence>
<reference evidence="10 11" key="1">
    <citation type="journal article" date="2022" name="G3 (Bethesda)">
        <title>Enemy or ally: a genomic approach to elucidate the lifestyle of Phyllosticta citrichinaensis.</title>
        <authorList>
            <person name="Buijs V.A."/>
            <person name="Groenewald J.Z."/>
            <person name="Haridas S."/>
            <person name="LaButti K.M."/>
            <person name="Lipzen A."/>
            <person name="Martin F.M."/>
            <person name="Barry K."/>
            <person name="Grigoriev I.V."/>
            <person name="Crous P.W."/>
            <person name="Seidl M.F."/>
        </authorList>
    </citation>
    <scope>NUCLEOTIDE SEQUENCE [LARGE SCALE GENOMIC DNA]</scope>
    <source>
        <strain evidence="10 11">CBS 129764</strain>
    </source>
</reference>
<dbReference type="InterPro" id="IPR043145">
    <property type="entry name" value="Znf_ZZ_sf"/>
</dbReference>
<feature type="region of interest" description="Disordered" evidence="8">
    <location>
        <begin position="1724"/>
        <end position="1785"/>
    </location>
</feature>